<reference evidence="2 3" key="1">
    <citation type="journal article" date="2023" name="Plants (Basel)">
        <title>Bridging the Gap: Combining Genomics and Transcriptomics Approaches to Understand Stylosanthes scabra, an Orphan Legume from the Brazilian Caatinga.</title>
        <authorList>
            <person name="Ferreira-Neto J.R.C."/>
            <person name="da Silva M.D."/>
            <person name="Binneck E."/>
            <person name="de Melo N.F."/>
            <person name="da Silva R.H."/>
            <person name="de Melo A.L.T.M."/>
            <person name="Pandolfi V."/>
            <person name="Bustamante F.O."/>
            <person name="Brasileiro-Vidal A.C."/>
            <person name="Benko-Iseppon A.M."/>
        </authorList>
    </citation>
    <scope>NUCLEOTIDE SEQUENCE [LARGE SCALE GENOMIC DNA]</scope>
    <source>
        <tissue evidence="2">Leaves</tissue>
    </source>
</reference>
<keyword evidence="3" id="KW-1185">Reference proteome</keyword>
<sequence length="94" mass="10216">MLTLSAKCVFSWPSWRPLIHSSGEALPIFWRRNSGAKYHPNIGVVCGDTHSALAMADHQPELTNTNPPPGTGGNIPPKTPKQPWNTGGWEIDDG</sequence>
<organism evidence="2 3">
    <name type="scientific">Stylosanthes scabra</name>
    <dbReference type="NCBI Taxonomy" id="79078"/>
    <lineage>
        <taxon>Eukaryota</taxon>
        <taxon>Viridiplantae</taxon>
        <taxon>Streptophyta</taxon>
        <taxon>Embryophyta</taxon>
        <taxon>Tracheophyta</taxon>
        <taxon>Spermatophyta</taxon>
        <taxon>Magnoliopsida</taxon>
        <taxon>eudicotyledons</taxon>
        <taxon>Gunneridae</taxon>
        <taxon>Pentapetalae</taxon>
        <taxon>rosids</taxon>
        <taxon>fabids</taxon>
        <taxon>Fabales</taxon>
        <taxon>Fabaceae</taxon>
        <taxon>Papilionoideae</taxon>
        <taxon>50 kb inversion clade</taxon>
        <taxon>dalbergioids sensu lato</taxon>
        <taxon>Dalbergieae</taxon>
        <taxon>Pterocarpus clade</taxon>
        <taxon>Stylosanthes</taxon>
    </lineage>
</organism>
<comment type="caution">
    <text evidence="2">The sequence shown here is derived from an EMBL/GenBank/DDBJ whole genome shotgun (WGS) entry which is preliminary data.</text>
</comment>
<dbReference type="Proteomes" id="UP001341840">
    <property type="component" value="Unassembled WGS sequence"/>
</dbReference>
<evidence type="ECO:0000313" key="2">
    <source>
        <dbReference type="EMBL" id="MED6136280.1"/>
    </source>
</evidence>
<gene>
    <name evidence="2" type="ORF">PIB30_054614</name>
</gene>
<feature type="region of interest" description="Disordered" evidence="1">
    <location>
        <begin position="59"/>
        <end position="94"/>
    </location>
</feature>
<name>A0ABU6SJM2_9FABA</name>
<proteinExistence type="predicted"/>
<dbReference type="EMBL" id="JASCZI010060833">
    <property type="protein sequence ID" value="MED6136280.1"/>
    <property type="molecule type" value="Genomic_DNA"/>
</dbReference>
<protein>
    <submittedName>
        <fullName evidence="2">Uncharacterized protein</fullName>
    </submittedName>
</protein>
<evidence type="ECO:0000256" key="1">
    <source>
        <dbReference type="SAM" id="MobiDB-lite"/>
    </source>
</evidence>
<accession>A0ABU6SJM2</accession>
<evidence type="ECO:0000313" key="3">
    <source>
        <dbReference type="Proteomes" id="UP001341840"/>
    </source>
</evidence>